<reference evidence="1" key="1">
    <citation type="submission" date="2024-02" db="EMBL/GenBank/DDBJ databases">
        <title>Metagenome Assembled Genome of Zalaria obscura JY119.</title>
        <authorList>
            <person name="Vighnesh L."/>
            <person name="Jagadeeshwari U."/>
            <person name="Venkata Ramana C."/>
            <person name="Sasikala C."/>
        </authorList>
    </citation>
    <scope>NUCLEOTIDE SEQUENCE</scope>
    <source>
        <strain evidence="1">JY119</strain>
    </source>
</reference>
<dbReference type="EC" id="2.3.1.26" evidence="1"/>
<name>A0ACC3SBQ4_9PEZI</name>
<keyword evidence="1" id="KW-0808">Transferase</keyword>
<evidence type="ECO:0000313" key="2">
    <source>
        <dbReference type="Proteomes" id="UP001320706"/>
    </source>
</evidence>
<accession>A0ACC3SBQ4</accession>
<keyword evidence="2" id="KW-1185">Reference proteome</keyword>
<comment type="caution">
    <text evidence="1">The sequence shown here is derived from an EMBL/GenBank/DDBJ whole genome shotgun (WGS) entry which is preliminary data.</text>
</comment>
<keyword evidence="1" id="KW-0012">Acyltransferase</keyword>
<evidence type="ECO:0000313" key="1">
    <source>
        <dbReference type="EMBL" id="KAK8206489.1"/>
    </source>
</evidence>
<protein>
    <submittedName>
        <fullName evidence="1">Sterol O-acyltransferase 2 (Sterol-ester synthase 2)</fullName>
        <ecNumber evidence="1">2.3.1.26</ecNumber>
    </submittedName>
</protein>
<dbReference type="Proteomes" id="UP001320706">
    <property type="component" value="Unassembled WGS sequence"/>
</dbReference>
<dbReference type="EMBL" id="JAMKPW020000022">
    <property type="protein sequence ID" value="KAK8206489.1"/>
    <property type="molecule type" value="Genomic_DNA"/>
</dbReference>
<organism evidence="1 2">
    <name type="scientific">Zalaria obscura</name>
    <dbReference type="NCBI Taxonomy" id="2024903"/>
    <lineage>
        <taxon>Eukaryota</taxon>
        <taxon>Fungi</taxon>
        <taxon>Dikarya</taxon>
        <taxon>Ascomycota</taxon>
        <taxon>Pezizomycotina</taxon>
        <taxon>Dothideomycetes</taxon>
        <taxon>Dothideomycetidae</taxon>
        <taxon>Dothideales</taxon>
        <taxon>Zalariaceae</taxon>
        <taxon>Zalaria</taxon>
    </lineage>
</organism>
<gene>
    <name evidence="1" type="primary">ARE2_2</name>
    <name evidence="1" type="ORF">M8818_004322</name>
</gene>
<proteinExistence type="predicted"/>
<sequence>MTEAWSSSSTRPTFASQDTFDSDQLVGKLSRNGIAALRPGQASAALRSDPSLASSGASTPAAEHDGSGNTTASPSGSAVVSDDDSEDYDRIKVNPDTIVDGGRRGGLDASRSDHDLPRKISEKVEHKERRQSEPFSGKPSPPMRRKSIQVRLEKTDKKGRYVLTADDPEIRELLRKGIEREEASTDPSKRPRNRFRDVLFTRQWTTFDRQNPLSSESPFHGFFTLFWLAMILMFFRVAAHNYRDYGSIFGRNEIMKLMFGSDVLVLGIMDLTICLATSFGLFLHKAIYKGYLSWSRSGWIIQNIWQSTYLATVVWWIWYRNWPWTHTIFIVLHTMVFLMKQHSYAFYNGYLSTIYRRQKMLKDKLQKLHELRSTGTAPSSPTGGMSFPSSGIDLTSTSQGNDMKLRRQSLGPRTSTTLDDEMSDVARVAAAIDASEPLNDKQMDAFERIIAAEVEDCEKILCGKSTSGENKYPKNLTLANWADWTCLPTLVYELEYPRLDKINWWYVVEKTAATFGVIAVMMVISQAYIYPPVAHTVRMKEAGVSLEERWHEFPWIALDMLFPLLLEQLLSWYVIWECVLNVLAELTKFADRGFYGDWWNSVSWDQYARDWNRPVHNFLLRHVYHSSISTFHLSKSTATFVTFLLSALVHELVMACLFRKVRGYLFTMQLLQMPLVSLSRTKLLKGRNLLGNIIFWIGLFVGPSVLTSFYLLI</sequence>